<name>A0A2A4YYG4_9PROT</name>
<dbReference type="AlphaFoldDB" id="A0A2A4YYG4"/>
<dbReference type="InterPro" id="IPR018655">
    <property type="entry name" value="DUF2086"/>
</dbReference>
<dbReference type="EMBL" id="NVUS01000014">
    <property type="protein sequence ID" value="PCI99774.1"/>
    <property type="molecule type" value="Genomic_DNA"/>
</dbReference>
<comment type="caution">
    <text evidence="1">The sequence shown here is derived from an EMBL/GenBank/DDBJ whole genome shotgun (WGS) entry which is preliminary data.</text>
</comment>
<reference evidence="1" key="2">
    <citation type="journal article" date="2018" name="ISME J.">
        <title>A dynamic microbial community with high functional redundancy inhabits the cold, oxic subseafloor aquifer.</title>
        <authorList>
            <person name="Tully B.J."/>
            <person name="Wheat C.G."/>
            <person name="Glazer B.T."/>
            <person name="Huber J.A."/>
        </authorList>
    </citation>
    <scope>NUCLEOTIDE SEQUENCE</scope>
    <source>
        <strain evidence="1">NORP83</strain>
    </source>
</reference>
<accession>A0A2A4YYG4</accession>
<gene>
    <name evidence="1" type="ORF">COB13_11025</name>
</gene>
<proteinExistence type="predicted"/>
<reference key="1">
    <citation type="submission" date="2017-08" db="EMBL/GenBank/DDBJ databases">
        <title>A dynamic microbial community with high functional redundancy inhabits the cold, oxic subseafloor aquifer.</title>
        <authorList>
            <person name="Tully B.J."/>
            <person name="Wheat C.G."/>
            <person name="Glazer B.T."/>
            <person name="Huber J.A."/>
        </authorList>
    </citation>
    <scope>NUCLEOTIDE SEQUENCE [LARGE SCALE GENOMIC DNA]</scope>
</reference>
<dbReference type="Gene3D" id="2.60.120.620">
    <property type="entry name" value="q2cbj1_9rhob like domain"/>
    <property type="match status" value="1"/>
</dbReference>
<organism evidence="1">
    <name type="scientific">OCS116 cluster bacterium</name>
    <dbReference type="NCBI Taxonomy" id="2030921"/>
    <lineage>
        <taxon>Bacteria</taxon>
        <taxon>Pseudomonadati</taxon>
        <taxon>Pseudomonadota</taxon>
        <taxon>Alphaproteobacteria</taxon>
        <taxon>OCS116 cluster</taxon>
    </lineage>
</organism>
<protein>
    <submittedName>
        <fullName evidence="1">Prolyl 4-hydroxylase subunit alpha</fullName>
    </submittedName>
</protein>
<evidence type="ECO:0000313" key="1">
    <source>
        <dbReference type="EMBL" id="PCI99774.1"/>
    </source>
</evidence>
<dbReference type="Pfam" id="PF09859">
    <property type="entry name" value="Oxygenase-NA"/>
    <property type="match status" value="1"/>
</dbReference>
<sequence>MNLLAQKINQLNWPAIAQQLHQNGYALVPNILDNSQCEQLITQYANPSLYRKIVNMQRYRFGLGEYKYFDYPLPDTIKTLRQSIYPHLAPIANQWMKQLNINGKFPDEHRHLIKQCNQAGQLRPTPLILEYAKGGFNTLHQDLYGEVYFPLQCAFLLNQVGQDYTGGEFVLTEQVPRAQSKAVVLQPNSGDMLIFTTNFRPVKSQHGHYRANMRHGVSQVHTGNRYTLGVIFHDAIS</sequence>
<dbReference type="SUPFAM" id="SSF51197">
    <property type="entry name" value="Clavaminate synthase-like"/>
    <property type="match status" value="1"/>
</dbReference>